<evidence type="ECO:0000313" key="11">
    <source>
        <dbReference type="EMBL" id="MFC1848657.1"/>
    </source>
</evidence>
<evidence type="ECO:0000256" key="7">
    <source>
        <dbReference type="ARBA" id="ARBA00023136"/>
    </source>
</evidence>
<dbReference type="EMBL" id="JBHPBY010000003">
    <property type="protein sequence ID" value="MFC1848657.1"/>
    <property type="molecule type" value="Genomic_DNA"/>
</dbReference>
<accession>A0ABV6YR23</accession>
<feature type="domain" description="MotA/TolQ/ExbB proton channel" evidence="10">
    <location>
        <begin position="80"/>
        <end position="193"/>
    </location>
</feature>
<dbReference type="PANTHER" id="PTHR30625">
    <property type="entry name" value="PROTEIN TOLQ"/>
    <property type="match status" value="1"/>
</dbReference>
<dbReference type="Pfam" id="PF01618">
    <property type="entry name" value="MotA_ExbB"/>
    <property type="match status" value="1"/>
</dbReference>
<gene>
    <name evidence="11" type="ORF">ACFL27_00475</name>
</gene>
<dbReference type="Proteomes" id="UP001594351">
    <property type="component" value="Unassembled WGS sequence"/>
</dbReference>
<evidence type="ECO:0000256" key="5">
    <source>
        <dbReference type="ARBA" id="ARBA00022927"/>
    </source>
</evidence>
<dbReference type="PANTHER" id="PTHR30625:SF15">
    <property type="entry name" value="BIOPOLYMER TRANSPORT PROTEIN EXBB"/>
    <property type="match status" value="1"/>
</dbReference>
<evidence type="ECO:0000256" key="4">
    <source>
        <dbReference type="ARBA" id="ARBA00022692"/>
    </source>
</evidence>
<proteinExistence type="inferred from homology"/>
<sequence length="215" mass="24178">MFENVMILDYFNKGGTIMYPLLILSILSFTFIIERLWFYLRISRDNAHFLPRIQPALKRRKIKEAITICNNFKGPVALTVKAGLLKYNEGQAQAEKAIERTATHQLTRLESGLGILSSIGNIAPLLGFLGTVIGMIKSFDVIAYQGLDDPSLVAIGIKEALITTATGLIVAIPTLAAFNYFTSRVSHFVFEMEINSEEMLDLLFEDERELHFEDD</sequence>
<keyword evidence="7 9" id="KW-0472">Membrane</keyword>
<evidence type="ECO:0000256" key="1">
    <source>
        <dbReference type="ARBA" id="ARBA00004651"/>
    </source>
</evidence>
<comment type="caution">
    <text evidence="11">The sequence shown here is derived from an EMBL/GenBank/DDBJ whole genome shotgun (WGS) entry which is preliminary data.</text>
</comment>
<protein>
    <submittedName>
        <fullName evidence="11">MotA/TolQ/ExbB proton channel family protein</fullName>
    </submittedName>
</protein>
<evidence type="ECO:0000256" key="6">
    <source>
        <dbReference type="ARBA" id="ARBA00022989"/>
    </source>
</evidence>
<evidence type="ECO:0000259" key="10">
    <source>
        <dbReference type="Pfam" id="PF01618"/>
    </source>
</evidence>
<keyword evidence="3" id="KW-1003">Cell membrane</keyword>
<comment type="similarity">
    <text evidence="8">Belongs to the exbB/tolQ family.</text>
</comment>
<dbReference type="InterPro" id="IPR002898">
    <property type="entry name" value="MotA_ExbB_proton_chnl"/>
</dbReference>
<keyword evidence="12" id="KW-1185">Reference proteome</keyword>
<keyword evidence="4 9" id="KW-0812">Transmembrane</keyword>
<comment type="subcellular location">
    <subcellularLocation>
        <location evidence="1">Cell membrane</location>
        <topology evidence="1">Multi-pass membrane protein</topology>
    </subcellularLocation>
    <subcellularLocation>
        <location evidence="8">Membrane</location>
        <topology evidence="8">Multi-pass membrane protein</topology>
    </subcellularLocation>
</comment>
<feature type="transmembrane region" description="Helical" evidence="9">
    <location>
        <begin position="160"/>
        <end position="182"/>
    </location>
</feature>
<evidence type="ECO:0000256" key="8">
    <source>
        <dbReference type="RuleBase" id="RU004057"/>
    </source>
</evidence>
<evidence type="ECO:0000256" key="3">
    <source>
        <dbReference type="ARBA" id="ARBA00022475"/>
    </source>
</evidence>
<keyword evidence="2 8" id="KW-0813">Transport</keyword>
<organism evidence="11 12">
    <name type="scientific">candidate division CSSED10-310 bacterium</name>
    <dbReference type="NCBI Taxonomy" id="2855610"/>
    <lineage>
        <taxon>Bacteria</taxon>
        <taxon>Bacteria division CSSED10-310</taxon>
    </lineage>
</organism>
<keyword evidence="6 9" id="KW-1133">Transmembrane helix</keyword>
<feature type="transmembrane region" description="Helical" evidence="9">
    <location>
        <begin position="17"/>
        <end position="38"/>
    </location>
</feature>
<evidence type="ECO:0000256" key="2">
    <source>
        <dbReference type="ARBA" id="ARBA00022448"/>
    </source>
</evidence>
<reference evidence="11 12" key="1">
    <citation type="submission" date="2024-09" db="EMBL/GenBank/DDBJ databases">
        <title>Laminarin stimulates single cell rates of sulfate reduction while oxygen inhibits transcriptomic activity in coastal marine sediment.</title>
        <authorList>
            <person name="Lindsay M."/>
            <person name="Orcutt B."/>
            <person name="Emerson D."/>
            <person name="Stepanauskas R."/>
            <person name="D'Angelo T."/>
        </authorList>
    </citation>
    <scope>NUCLEOTIDE SEQUENCE [LARGE SCALE GENOMIC DNA]</scope>
    <source>
        <strain evidence="11">SAG AM-311-K15</strain>
    </source>
</reference>
<name>A0ABV6YR23_UNCC1</name>
<dbReference type="InterPro" id="IPR050790">
    <property type="entry name" value="ExbB/TolQ_transport"/>
</dbReference>
<evidence type="ECO:0000256" key="9">
    <source>
        <dbReference type="SAM" id="Phobius"/>
    </source>
</evidence>
<feature type="transmembrane region" description="Helical" evidence="9">
    <location>
        <begin position="113"/>
        <end position="136"/>
    </location>
</feature>
<evidence type="ECO:0000313" key="12">
    <source>
        <dbReference type="Proteomes" id="UP001594351"/>
    </source>
</evidence>
<keyword evidence="5 8" id="KW-0653">Protein transport</keyword>